<dbReference type="InterPro" id="IPR027417">
    <property type="entry name" value="P-loop_NTPase"/>
</dbReference>
<reference evidence="10" key="1">
    <citation type="submission" date="2020-10" db="EMBL/GenBank/DDBJ databases">
        <authorList>
            <person name="Gilroy R."/>
        </authorList>
    </citation>
    <scope>NUCLEOTIDE SEQUENCE</scope>
    <source>
        <strain evidence="10">ChiSjej4B22-8349</strain>
    </source>
</reference>
<dbReference type="InterPro" id="IPR058031">
    <property type="entry name" value="AAA_lid_NorR"/>
</dbReference>
<evidence type="ECO:0000256" key="4">
    <source>
        <dbReference type="ARBA" id="ARBA00023015"/>
    </source>
</evidence>
<accession>A0A9D1SUH5</accession>
<proteinExistence type="predicted"/>
<reference evidence="10" key="2">
    <citation type="journal article" date="2021" name="PeerJ">
        <title>Extensive microbial diversity within the chicken gut microbiome revealed by metagenomics and culture.</title>
        <authorList>
            <person name="Gilroy R."/>
            <person name="Ravi A."/>
            <person name="Getino M."/>
            <person name="Pursley I."/>
            <person name="Horton D.L."/>
            <person name="Alikhan N.F."/>
            <person name="Baker D."/>
            <person name="Gharbi K."/>
            <person name="Hall N."/>
            <person name="Watson M."/>
            <person name="Adriaenssens E.M."/>
            <person name="Foster-Nyarko E."/>
            <person name="Jarju S."/>
            <person name="Secka A."/>
            <person name="Antonio M."/>
            <person name="Oren A."/>
            <person name="Chaudhuri R.R."/>
            <person name="La Ragione R."/>
            <person name="Hildebrand F."/>
            <person name="Pallen M.J."/>
        </authorList>
    </citation>
    <scope>NUCLEOTIDE SEQUENCE</scope>
    <source>
        <strain evidence="10">ChiSjej4B22-8349</strain>
    </source>
</reference>
<dbReference type="GO" id="GO:0003677">
    <property type="term" value="F:DNA binding"/>
    <property type="evidence" value="ECO:0007669"/>
    <property type="project" value="UniProtKB-KW"/>
</dbReference>
<evidence type="ECO:0000313" key="11">
    <source>
        <dbReference type="Proteomes" id="UP000824130"/>
    </source>
</evidence>
<dbReference type="Proteomes" id="UP000824130">
    <property type="component" value="Unassembled WGS sequence"/>
</dbReference>
<dbReference type="InterPro" id="IPR025944">
    <property type="entry name" value="Sigma_54_int_dom_CS"/>
</dbReference>
<evidence type="ECO:0000256" key="5">
    <source>
        <dbReference type="ARBA" id="ARBA00023125"/>
    </source>
</evidence>
<dbReference type="AlphaFoldDB" id="A0A9D1SUH5"/>
<dbReference type="SUPFAM" id="SSF55785">
    <property type="entry name" value="PYP-like sensor domain (PAS domain)"/>
    <property type="match status" value="1"/>
</dbReference>
<dbReference type="Gene3D" id="3.40.50.300">
    <property type="entry name" value="P-loop containing nucleotide triphosphate hydrolases"/>
    <property type="match status" value="1"/>
</dbReference>
<dbReference type="SUPFAM" id="SSF46689">
    <property type="entry name" value="Homeodomain-like"/>
    <property type="match status" value="1"/>
</dbReference>
<dbReference type="PROSITE" id="PS00675">
    <property type="entry name" value="SIGMA54_INTERACT_1"/>
    <property type="match status" value="1"/>
</dbReference>
<keyword evidence="4" id="KW-0805">Transcription regulation</keyword>
<evidence type="ECO:0000256" key="7">
    <source>
        <dbReference type="ARBA" id="ARBA00029500"/>
    </source>
</evidence>
<dbReference type="GO" id="GO:0006355">
    <property type="term" value="P:regulation of DNA-templated transcription"/>
    <property type="evidence" value="ECO:0007669"/>
    <property type="project" value="InterPro"/>
</dbReference>
<dbReference type="GO" id="GO:0005524">
    <property type="term" value="F:ATP binding"/>
    <property type="evidence" value="ECO:0007669"/>
    <property type="project" value="UniProtKB-KW"/>
</dbReference>
<evidence type="ECO:0000259" key="8">
    <source>
        <dbReference type="PROSITE" id="PS50045"/>
    </source>
</evidence>
<dbReference type="NCBIfam" id="TIGR00229">
    <property type="entry name" value="sensory_box"/>
    <property type="match status" value="1"/>
</dbReference>
<name>A0A9D1SUH5_9FIRM</name>
<evidence type="ECO:0000256" key="3">
    <source>
        <dbReference type="ARBA" id="ARBA00022840"/>
    </source>
</evidence>
<keyword evidence="5" id="KW-0238">DNA-binding</keyword>
<keyword evidence="6" id="KW-0804">Transcription</keyword>
<dbReference type="InterPro" id="IPR009057">
    <property type="entry name" value="Homeodomain-like_sf"/>
</dbReference>
<evidence type="ECO:0000256" key="6">
    <source>
        <dbReference type="ARBA" id="ARBA00023163"/>
    </source>
</evidence>
<comment type="caution">
    <text evidence="10">The sequence shown here is derived from an EMBL/GenBank/DDBJ whole genome shotgun (WGS) entry which is preliminary data.</text>
</comment>
<dbReference type="EMBL" id="DVOB01000066">
    <property type="protein sequence ID" value="HIU95649.1"/>
    <property type="molecule type" value="Genomic_DNA"/>
</dbReference>
<evidence type="ECO:0000256" key="1">
    <source>
        <dbReference type="ARBA" id="ARBA00022741"/>
    </source>
</evidence>
<gene>
    <name evidence="10" type="ORF">IAD25_02930</name>
</gene>
<dbReference type="Pfam" id="PF25601">
    <property type="entry name" value="AAA_lid_14"/>
    <property type="match status" value="1"/>
</dbReference>
<evidence type="ECO:0000313" key="10">
    <source>
        <dbReference type="EMBL" id="HIU95649.1"/>
    </source>
</evidence>
<dbReference type="PROSITE" id="PS50045">
    <property type="entry name" value="SIGMA54_INTERACT_4"/>
    <property type="match status" value="1"/>
</dbReference>
<dbReference type="InterPro" id="IPR000014">
    <property type="entry name" value="PAS"/>
</dbReference>
<dbReference type="Gene3D" id="1.10.10.60">
    <property type="entry name" value="Homeodomain-like"/>
    <property type="match status" value="1"/>
</dbReference>
<keyword evidence="2" id="KW-0058">Aromatic hydrocarbons catabolism</keyword>
<dbReference type="InterPro" id="IPR035965">
    <property type="entry name" value="PAS-like_dom_sf"/>
</dbReference>
<dbReference type="InterPro" id="IPR025662">
    <property type="entry name" value="Sigma_54_int_dom_ATP-bd_1"/>
</dbReference>
<organism evidence="10 11">
    <name type="scientific">Candidatus Allocopromorpha excrementipullorum</name>
    <dbReference type="NCBI Taxonomy" id="2840743"/>
    <lineage>
        <taxon>Bacteria</taxon>
        <taxon>Bacillati</taxon>
        <taxon>Bacillota</taxon>
        <taxon>Clostridia</taxon>
        <taxon>Eubacteriales</taxon>
        <taxon>Eubacteriaceae</taxon>
        <taxon>Eubacteriaceae incertae sedis</taxon>
        <taxon>Candidatus Allocopromorpha</taxon>
    </lineage>
</organism>
<dbReference type="FunFam" id="3.40.50.300:FF:000006">
    <property type="entry name" value="DNA-binding transcriptional regulator NtrC"/>
    <property type="match status" value="1"/>
</dbReference>
<dbReference type="SMART" id="SM00382">
    <property type="entry name" value="AAA"/>
    <property type="match status" value="1"/>
</dbReference>
<evidence type="ECO:0000256" key="2">
    <source>
        <dbReference type="ARBA" id="ARBA00022797"/>
    </source>
</evidence>
<dbReference type="PROSITE" id="PS00688">
    <property type="entry name" value="SIGMA54_INTERACT_3"/>
    <property type="match status" value="1"/>
</dbReference>
<dbReference type="PANTHER" id="PTHR32071:SF57">
    <property type="entry name" value="C4-DICARBOXYLATE TRANSPORT TRANSCRIPTIONAL REGULATORY PROTEIN DCTD"/>
    <property type="match status" value="1"/>
</dbReference>
<keyword evidence="3" id="KW-0067">ATP-binding</keyword>
<feature type="domain" description="PAS" evidence="9">
    <location>
        <begin position="51"/>
        <end position="95"/>
    </location>
</feature>
<protein>
    <recommendedName>
        <fullName evidence="7">HTH-type transcriptional regulatory protein TyrR</fullName>
    </recommendedName>
</protein>
<dbReference type="InterPro" id="IPR025943">
    <property type="entry name" value="Sigma_54_int_dom_ATP-bd_2"/>
</dbReference>
<dbReference type="InterPro" id="IPR003593">
    <property type="entry name" value="AAA+_ATPase"/>
</dbReference>
<keyword evidence="1" id="KW-0547">Nucleotide-binding</keyword>
<dbReference type="SUPFAM" id="SSF52540">
    <property type="entry name" value="P-loop containing nucleoside triphosphate hydrolases"/>
    <property type="match status" value="1"/>
</dbReference>
<dbReference type="Gene3D" id="1.10.8.60">
    <property type="match status" value="1"/>
</dbReference>
<dbReference type="InterPro" id="IPR002078">
    <property type="entry name" value="Sigma_54_int"/>
</dbReference>
<sequence>MELYREMVNMITEYIDSLKDVGFARYDLARIDHVPENEEELLEAFKAILMSSKELNYILEESPNSFFVCDAEARCIRVNKKFSDMTRMSREDVLGAKMSEKNADGSFRPSVCYLTLKEGRSVSALQEIGDVSGMAVTGVPVRDESGNLFRIVTNAIKIDEVGPIAEYFNEKNHAGGGAIKENGKIIAESGAMQQVLKMADMVKDTESNILITGETGVGKGVLVKYIHETSGRSEKPLVSINCGAIPENLLESELFGYEGGAFTGADSRGKPGLIELAEGGTLFLDEISELPLMLQVKILHFLQTKKMMRVGGTKEIMIDTRVIAASNKNLEGEVERGNFRSDLYYRINVIPIYIPPLRDRKRDLMAMAEYFLDFYNAKYRKNVILAEEMAEYVMAHKWPGNVRELENYMERMVVTSVPETTENGEKEGREPHEKMLVVAGYGEKLSDMIEKAEKEAVVEAYRKYKSSYKVAEILGISQSTAYRRIKKFVKDKDE</sequence>
<dbReference type="PROSITE" id="PS50112">
    <property type="entry name" value="PAS"/>
    <property type="match status" value="1"/>
</dbReference>
<dbReference type="Pfam" id="PF18024">
    <property type="entry name" value="HTH_50"/>
    <property type="match status" value="1"/>
</dbReference>
<feature type="domain" description="Sigma-54 factor interaction" evidence="8">
    <location>
        <begin position="185"/>
        <end position="414"/>
    </location>
</feature>
<evidence type="ECO:0000259" key="9">
    <source>
        <dbReference type="PROSITE" id="PS50112"/>
    </source>
</evidence>
<dbReference type="InterPro" id="IPR030828">
    <property type="entry name" value="HTH_TyrR"/>
</dbReference>
<dbReference type="PANTHER" id="PTHR32071">
    <property type="entry name" value="TRANSCRIPTIONAL REGULATORY PROTEIN"/>
    <property type="match status" value="1"/>
</dbReference>
<dbReference type="CDD" id="cd00009">
    <property type="entry name" value="AAA"/>
    <property type="match status" value="1"/>
</dbReference>
<dbReference type="Pfam" id="PF00158">
    <property type="entry name" value="Sigma54_activat"/>
    <property type="match status" value="1"/>
</dbReference>
<dbReference type="Gene3D" id="3.30.450.20">
    <property type="entry name" value="PAS domain"/>
    <property type="match status" value="1"/>
</dbReference>
<dbReference type="PROSITE" id="PS00676">
    <property type="entry name" value="SIGMA54_INTERACT_2"/>
    <property type="match status" value="1"/>
</dbReference>